<name>A0ABQ7RQC3_PICAN</name>
<accession>A0ABQ7RQC3</accession>
<dbReference type="EMBL" id="JAHLVD010000018">
    <property type="protein sequence ID" value="KAG7845779.1"/>
    <property type="molecule type" value="Genomic_DNA"/>
</dbReference>
<reference evidence="2 3" key="1">
    <citation type="journal article" date="2021" name="G3 (Bethesda)">
        <title>Genomic diversity, chromosomal rearrangements, and interspecies hybridization in the ogataea polymorpha species complex.</title>
        <authorList>
            <person name="Hanson S.J."/>
            <person name="Cinneide E.O."/>
            <person name="Salzberg L.I."/>
            <person name="Wolfe K.H."/>
            <person name="McGowan J."/>
            <person name="Fitzpatrick D.A."/>
            <person name="Matlin K."/>
        </authorList>
    </citation>
    <scope>NUCLEOTIDE SEQUENCE [LARGE SCALE GENOMIC DNA]</scope>
    <source>
        <strain evidence="2">51-138</strain>
    </source>
</reference>
<dbReference type="Proteomes" id="UP001197328">
    <property type="component" value="Unassembled WGS sequence"/>
</dbReference>
<gene>
    <name evidence="2" type="ORF">KL940_005006</name>
</gene>
<feature type="compositionally biased region" description="Basic and acidic residues" evidence="1">
    <location>
        <begin position="1"/>
        <end position="14"/>
    </location>
</feature>
<evidence type="ECO:0000256" key="1">
    <source>
        <dbReference type="SAM" id="MobiDB-lite"/>
    </source>
</evidence>
<feature type="region of interest" description="Disordered" evidence="1">
    <location>
        <begin position="1"/>
        <end position="29"/>
    </location>
</feature>
<comment type="caution">
    <text evidence="2">The sequence shown here is derived from an EMBL/GenBank/DDBJ whole genome shotgun (WGS) entry which is preliminary data.</text>
</comment>
<protein>
    <submittedName>
        <fullName evidence="2">Uncharacterized protein</fullName>
    </submittedName>
</protein>
<keyword evidence="3" id="KW-1185">Reference proteome</keyword>
<proteinExistence type="predicted"/>
<organism evidence="2 3">
    <name type="scientific">Pichia angusta</name>
    <name type="common">Yeast</name>
    <name type="synonym">Hansenula polymorpha</name>
    <dbReference type="NCBI Taxonomy" id="870730"/>
    <lineage>
        <taxon>Eukaryota</taxon>
        <taxon>Fungi</taxon>
        <taxon>Dikarya</taxon>
        <taxon>Ascomycota</taxon>
        <taxon>Saccharomycotina</taxon>
        <taxon>Pichiomycetes</taxon>
        <taxon>Pichiales</taxon>
        <taxon>Pichiaceae</taxon>
        <taxon>Ogataea</taxon>
    </lineage>
</organism>
<evidence type="ECO:0000313" key="3">
    <source>
        <dbReference type="Proteomes" id="UP001197328"/>
    </source>
</evidence>
<evidence type="ECO:0000313" key="2">
    <source>
        <dbReference type="EMBL" id="KAG7845779.1"/>
    </source>
</evidence>
<sequence length="190" mass="19923">MKNADPRLRRDVADKPCAGASIGAPGANISLHRSSSAHAFVPSYVPARAQPALAERRVAPPGHCARARAAAAAAARPVHRPTDRVPGHPPLDKQNGAAVQDGRREGRRRPGRAGSRAACAAQRPFRRAPRACRGGARTCAGTAGSGRVKRAQGGALPCTVKIRLYPFTSPNSPDPVCLSDHGCAHKQIFM</sequence>
<feature type="region of interest" description="Disordered" evidence="1">
    <location>
        <begin position="73"/>
        <end position="120"/>
    </location>
</feature>